<dbReference type="EMBL" id="CP124755">
    <property type="protein sequence ID" value="WGZ90709.1"/>
    <property type="molecule type" value="Genomic_DNA"/>
</dbReference>
<evidence type="ECO:0000256" key="1">
    <source>
        <dbReference type="SAM" id="Phobius"/>
    </source>
</evidence>
<feature type="transmembrane region" description="Helical" evidence="1">
    <location>
        <begin position="40"/>
        <end position="62"/>
    </location>
</feature>
<feature type="transmembrane region" description="Helical" evidence="1">
    <location>
        <begin position="93"/>
        <end position="115"/>
    </location>
</feature>
<feature type="transmembrane region" description="Helical" evidence="1">
    <location>
        <begin position="256"/>
        <end position="282"/>
    </location>
</feature>
<name>A0AA95H9B3_9GAMM</name>
<organism evidence="2">
    <name type="scientific">Candidatus Thiocaldithrix dubininis</name>
    <dbReference type="NCBI Taxonomy" id="3080823"/>
    <lineage>
        <taxon>Bacteria</taxon>
        <taxon>Pseudomonadati</taxon>
        <taxon>Pseudomonadota</taxon>
        <taxon>Gammaproteobacteria</taxon>
        <taxon>Thiotrichales</taxon>
        <taxon>Thiotrichaceae</taxon>
        <taxon>Candidatus Thiocaldithrix</taxon>
    </lineage>
</organism>
<gene>
    <name evidence="2" type="ORF">QJT80_14630</name>
</gene>
<reference evidence="2" key="2">
    <citation type="submission" date="2023-04" db="EMBL/GenBank/DDBJ databases">
        <authorList>
            <person name="Beletskiy A.V."/>
            <person name="Mardanov A.V."/>
            <person name="Ravin N.V."/>
        </authorList>
    </citation>
    <scope>NUCLEOTIDE SEQUENCE</scope>
    <source>
        <strain evidence="2">GKL-01</strain>
    </source>
</reference>
<feature type="transmembrane region" description="Helical" evidence="1">
    <location>
        <begin position="160"/>
        <end position="183"/>
    </location>
</feature>
<feature type="transmembrane region" description="Helical" evidence="1">
    <location>
        <begin position="229"/>
        <end position="250"/>
    </location>
</feature>
<keyword evidence="1" id="KW-0812">Transmembrane</keyword>
<dbReference type="Proteomes" id="UP001300672">
    <property type="component" value="Chromosome"/>
</dbReference>
<dbReference type="KEGG" id="tdu:QJT80_14630"/>
<keyword evidence="1" id="KW-1133">Transmembrane helix</keyword>
<reference evidence="2" key="1">
    <citation type="journal article" date="2023" name="Int. J. Mol. Sci.">
        <title>Metagenomics Revealed a New Genus 'Candidatus Thiocaldithrix dubininis' gen. nov., sp. nov. and a New Species 'Candidatus Thiothrix putei' sp. nov. in the Family Thiotrichaceae, Some Members of Which Have Traits of Both Na+- and H+-Motive Energetics.</title>
        <authorList>
            <person name="Ravin N.V."/>
            <person name="Muntyan M.S."/>
            <person name="Smolyakov D.D."/>
            <person name="Rudenko T.S."/>
            <person name="Beletsky A.V."/>
            <person name="Mardanov A.V."/>
            <person name="Grabovich M.Y."/>
        </authorList>
    </citation>
    <scope>NUCLEOTIDE SEQUENCE</scope>
    <source>
        <strain evidence="2">GKL-01</strain>
    </source>
</reference>
<sequence>MAGPLQAISFVLLFAVLSLVLPMLSLLSNAAIGLVSLRLGWQRGLSIAIPSAAILAGISLIAGADPLQSFILSLVVWLPIVGLATILTKSVSWQWVLTSLFTVSVLGVGLFHLIVDNPINFWQAQPEWQEFVSLLTEIQMLPADIEANTRQQILDGMAQILMGSLVLTANVLLVLSIIIARFWQAQLYNPGGFKQEWLVLRVGQIPAIVILGLIGLALFGGFPWAIDMVLAGLAVFIFQGLAMLHALAHANQWHNVWLIAVYILLAALTVHIAILLGTLGIVDSFADFRKYFKANRN</sequence>
<keyword evidence="1" id="KW-0472">Membrane</keyword>
<evidence type="ECO:0000313" key="2">
    <source>
        <dbReference type="EMBL" id="WGZ90709.1"/>
    </source>
</evidence>
<proteinExistence type="predicted"/>
<dbReference type="AlphaFoldDB" id="A0AA95H9B3"/>
<feature type="transmembrane region" description="Helical" evidence="1">
    <location>
        <begin position="69"/>
        <end position="87"/>
    </location>
</feature>
<accession>A0AA95H9B3</accession>
<evidence type="ECO:0008006" key="3">
    <source>
        <dbReference type="Google" id="ProtNLM"/>
    </source>
</evidence>
<protein>
    <recommendedName>
        <fullName evidence="3">DUF2232 domain-containing protein</fullName>
    </recommendedName>
</protein>
<feature type="transmembrane region" description="Helical" evidence="1">
    <location>
        <begin position="203"/>
        <end position="222"/>
    </location>
</feature>